<sequence length="78" mass="9191">MSLTWQYDIFMKAVPKKLKFSVEDDVMNLNSISDFPPIVHHPYSSLFVSHSSKPFESRSENLWIVFLDRVDIKRIGFK</sequence>
<name>A0ACB9FUH9_9ASTR</name>
<organism evidence="1 2">
    <name type="scientific">Smallanthus sonchifolius</name>
    <dbReference type="NCBI Taxonomy" id="185202"/>
    <lineage>
        <taxon>Eukaryota</taxon>
        <taxon>Viridiplantae</taxon>
        <taxon>Streptophyta</taxon>
        <taxon>Embryophyta</taxon>
        <taxon>Tracheophyta</taxon>
        <taxon>Spermatophyta</taxon>
        <taxon>Magnoliopsida</taxon>
        <taxon>eudicotyledons</taxon>
        <taxon>Gunneridae</taxon>
        <taxon>Pentapetalae</taxon>
        <taxon>asterids</taxon>
        <taxon>campanulids</taxon>
        <taxon>Asterales</taxon>
        <taxon>Asteraceae</taxon>
        <taxon>Asteroideae</taxon>
        <taxon>Heliantheae alliance</taxon>
        <taxon>Millerieae</taxon>
        <taxon>Smallanthus</taxon>
    </lineage>
</organism>
<keyword evidence="2" id="KW-1185">Reference proteome</keyword>
<evidence type="ECO:0000313" key="2">
    <source>
        <dbReference type="Proteomes" id="UP001056120"/>
    </source>
</evidence>
<proteinExistence type="predicted"/>
<dbReference type="Proteomes" id="UP001056120">
    <property type="component" value="Linkage Group LG16"/>
</dbReference>
<reference evidence="2" key="1">
    <citation type="journal article" date="2022" name="Mol. Ecol. Resour.">
        <title>The genomes of chicory, endive, great burdock and yacon provide insights into Asteraceae palaeo-polyploidization history and plant inulin production.</title>
        <authorList>
            <person name="Fan W."/>
            <person name="Wang S."/>
            <person name="Wang H."/>
            <person name="Wang A."/>
            <person name="Jiang F."/>
            <person name="Liu H."/>
            <person name="Zhao H."/>
            <person name="Xu D."/>
            <person name="Zhang Y."/>
        </authorList>
    </citation>
    <scope>NUCLEOTIDE SEQUENCE [LARGE SCALE GENOMIC DNA]</scope>
    <source>
        <strain evidence="2">cv. Yunnan</strain>
    </source>
</reference>
<evidence type="ECO:0000313" key="1">
    <source>
        <dbReference type="EMBL" id="KAI3774869.1"/>
    </source>
</evidence>
<accession>A0ACB9FUH9</accession>
<reference evidence="1 2" key="2">
    <citation type="journal article" date="2022" name="Mol. Ecol. Resour.">
        <title>The genomes of chicory, endive, great burdock and yacon provide insights into Asteraceae paleo-polyploidization history and plant inulin production.</title>
        <authorList>
            <person name="Fan W."/>
            <person name="Wang S."/>
            <person name="Wang H."/>
            <person name="Wang A."/>
            <person name="Jiang F."/>
            <person name="Liu H."/>
            <person name="Zhao H."/>
            <person name="Xu D."/>
            <person name="Zhang Y."/>
        </authorList>
    </citation>
    <scope>NUCLEOTIDE SEQUENCE [LARGE SCALE GENOMIC DNA]</scope>
    <source>
        <strain evidence="2">cv. Yunnan</strain>
        <tissue evidence="1">Leaves</tissue>
    </source>
</reference>
<comment type="caution">
    <text evidence="1">The sequence shown here is derived from an EMBL/GenBank/DDBJ whole genome shotgun (WGS) entry which is preliminary data.</text>
</comment>
<dbReference type="EMBL" id="CM042033">
    <property type="protein sequence ID" value="KAI3774869.1"/>
    <property type="molecule type" value="Genomic_DNA"/>
</dbReference>
<protein>
    <submittedName>
        <fullName evidence="1">Uncharacterized protein</fullName>
    </submittedName>
</protein>
<gene>
    <name evidence="1" type="ORF">L1987_49432</name>
</gene>